<evidence type="ECO:0000256" key="2">
    <source>
        <dbReference type="ARBA" id="ARBA00022450"/>
    </source>
</evidence>
<dbReference type="InterPro" id="IPR020806">
    <property type="entry name" value="PKS_PP-bd"/>
</dbReference>
<reference evidence="6" key="1">
    <citation type="journal article" date="2019" name="Int. J. Syst. Evol. Microbiol.">
        <title>The Global Catalogue of Microorganisms (GCM) 10K type strain sequencing project: providing services to taxonomists for standard genome sequencing and annotation.</title>
        <authorList>
            <consortium name="The Broad Institute Genomics Platform"/>
            <consortium name="The Broad Institute Genome Sequencing Center for Infectious Disease"/>
            <person name="Wu L."/>
            <person name="Ma J."/>
        </authorList>
    </citation>
    <scope>NUCLEOTIDE SEQUENCE [LARGE SCALE GENOMIC DNA]</scope>
    <source>
        <strain evidence="6">CGMCC 4.7035</strain>
    </source>
</reference>
<comment type="caution">
    <text evidence="5">The sequence shown here is derived from an EMBL/GenBank/DDBJ whole genome shotgun (WGS) entry which is preliminary data.</text>
</comment>
<evidence type="ECO:0000313" key="5">
    <source>
        <dbReference type="EMBL" id="MFC3577189.1"/>
    </source>
</evidence>
<dbReference type="Gene3D" id="3.30.300.30">
    <property type="match status" value="1"/>
</dbReference>
<dbReference type="InterPro" id="IPR023213">
    <property type="entry name" value="CAT-like_dom_sf"/>
</dbReference>
<dbReference type="Gene3D" id="2.30.38.10">
    <property type="entry name" value="Luciferase, Domain 3"/>
    <property type="match status" value="1"/>
</dbReference>
<gene>
    <name evidence="5" type="ORF">ACFOZ0_28735</name>
</gene>
<dbReference type="PANTHER" id="PTHR45527:SF1">
    <property type="entry name" value="FATTY ACID SYNTHASE"/>
    <property type="match status" value="1"/>
</dbReference>
<dbReference type="InterPro" id="IPR000873">
    <property type="entry name" value="AMP-dep_synth/lig_dom"/>
</dbReference>
<dbReference type="EMBL" id="JBHRWR010000026">
    <property type="protein sequence ID" value="MFC3577189.1"/>
    <property type="molecule type" value="Genomic_DNA"/>
</dbReference>
<dbReference type="SUPFAM" id="SSF47336">
    <property type="entry name" value="ACP-like"/>
    <property type="match status" value="1"/>
</dbReference>
<dbReference type="PROSITE" id="PS00012">
    <property type="entry name" value="PHOSPHOPANTETHEINE"/>
    <property type="match status" value="1"/>
</dbReference>
<sequence length="868" mass="91447">RPVANTRVFVLDERMRPVPVGVAGELYLAGVQLARGYVGRAGLTAERFVADPFDATDAGGGRLYRTGDVVRWDADGDLVYLGRADEQVKVRGFRIEPGEIETVIAGHPHVAQTAVIAREDRAGDKRLVAYIVPTSAEGVDPAAGAVAGQDLSVSVRRSVAERLPEYMVPSAVVVLDALPLTRNGKLDRRGLPAPDFASLAGSGRAPANVREELLCQGFAEVLGLESVGVDDDFFALGGHSLLVVRLVEWLRVRGMSVSVRALFLSPTPAGLAAVSGAVTVSVPENLIPDGAQTITPEMLPLVELTEAEIEIAVAGVEGGAGNVADIYPLAPLQEGLLFHHLLADGGDDVYVLLAVLEFQDRSGLDGFASAVQQVIDRHDVFRTSVVWKGLREPVQVVWRSAKLTVTEVSLDTDTADPAADLVSLVGLSMDLGRAPLLDLHVTEVSGGRWLALVRVHHLVQDHTAADIVLDEARTILAGRAEELPEPLPFRGFVAQARAGLDTGEHEEFFRELLSGVDEPTAAFGVSDVRGDGSEVVSASLPVDAGVAARLQDVSRRLGASAATVMHLAWSRVLSVVSGRDDVVFGTVLFGRMNAGAGSDRMPGLFMNTLPVRVRTGELDVLGAVTAMRGQLAGLLEHEHAPLALAQRVSAVPADEPLFATLFNYRHNTVGSSQSADEGSADEHGGFEGLRQVFVQDRTNYPLTMSVDDNGDAGLILMVDAVAPIDPQAVAEMLHTGVGHLVSALEDALDGGAQVPLSAVGVLDAVELDRVLVEWNDTAAEVPAGTLPGLFAGQVARTPDAVAVVFEGESVSYAELDARANRLARVLVGRGVGAESVVAVCLDRGVDMVVALLAVLKAGGAYLPVDPEL</sequence>
<dbReference type="InterPro" id="IPR025110">
    <property type="entry name" value="AMP-bd_C"/>
</dbReference>
<dbReference type="Gene3D" id="1.10.1200.10">
    <property type="entry name" value="ACP-like"/>
    <property type="match status" value="1"/>
</dbReference>
<dbReference type="InterPro" id="IPR036736">
    <property type="entry name" value="ACP-like_sf"/>
</dbReference>
<dbReference type="InterPro" id="IPR006162">
    <property type="entry name" value="Ppantetheine_attach_site"/>
</dbReference>
<name>A0ABV7SMK2_9ACTN</name>
<dbReference type="Pfam" id="PF00501">
    <property type="entry name" value="AMP-binding"/>
    <property type="match status" value="1"/>
</dbReference>
<keyword evidence="6" id="KW-1185">Reference proteome</keyword>
<protein>
    <submittedName>
        <fullName evidence="5">Condensation domain-containing protein</fullName>
    </submittedName>
</protein>
<dbReference type="Gene3D" id="3.30.559.30">
    <property type="entry name" value="Nonribosomal peptide synthetase, condensation domain"/>
    <property type="match status" value="1"/>
</dbReference>
<dbReference type="Gene3D" id="3.40.50.980">
    <property type="match status" value="2"/>
</dbReference>
<evidence type="ECO:0000256" key="1">
    <source>
        <dbReference type="ARBA" id="ARBA00001957"/>
    </source>
</evidence>
<organism evidence="5 6">
    <name type="scientific">Streptomyces yaanensis</name>
    <dbReference type="NCBI Taxonomy" id="1142239"/>
    <lineage>
        <taxon>Bacteria</taxon>
        <taxon>Bacillati</taxon>
        <taxon>Actinomycetota</taxon>
        <taxon>Actinomycetes</taxon>
        <taxon>Kitasatosporales</taxon>
        <taxon>Streptomycetaceae</taxon>
        <taxon>Streptomyces</taxon>
    </lineage>
</organism>
<dbReference type="SMART" id="SM00823">
    <property type="entry name" value="PKS_PP"/>
    <property type="match status" value="1"/>
</dbReference>
<feature type="domain" description="Carrier" evidence="4">
    <location>
        <begin position="205"/>
        <end position="279"/>
    </location>
</feature>
<dbReference type="SUPFAM" id="SSF56801">
    <property type="entry name" value="Acetyl-CoA synthetase-like"/>
    <property type="match status" value="2"/>
</dbReference>
<keyword evidence="3" id="KW-0597">Phosphoprotein</keyword>
<evidence type="ECO:0000313" key="6">
    <source>
        <dbReference type="Proteomes" id="UP001595701"/>
    </source>
</evidence>
<dbReference type="InterPro" id="IPR045851">
    <property type="entry name" value="AMP-bd_C_sf"/>
</dbReference>
<feature type="non-terminal residue" evidence="5">
    <location>
        <position position="1"/>
    </location>
</feature>
<evidence type="ECO:0000259" key="4">
    <source>
        <dbReference type="PROSITE" id="PS50075"/>
    </source>
</evidence>
<dbReference type="PANTHER" id="PTHR45527">
    <property type="entry name" value="NONRIBOSOMAL PEPTIDE SYNTHETASE"/>
    <property type="match status" value="1"/>
</dbReference>
<proteinExistence type="predicted"/>
<dbReference type="SUPFAM" id="SSF52777">
    <property type="entry name" value="CoA-dependent acyltransferases"/>
    <property type="match status" value="2"/>
</dbReference>
<dbReference type="InterPro" id="IPR009081">
    <property type="entry name" value="PP-bd_ACP"/>
</dbReference>
<dbReference type="PROSITE" id="PS50075">
    <property type="entry name" value="CARRIER"/>
    <property type="match status" value="1"/>
</dbReference>
<dbReference type="RefSeq" id="WP_386276199.1">
    <property type="nucleotide sequence ID" value="NZ_JBHRWR010000026.1"/>
</dbReference>
<accession>A0ABV7SMK2</accession>
<dbReference type="Proteomes" id="UP001595701">
    <property type="component" value="Unassembled WGS sequence"/>
</dbReference>
<dbReference type="Gene3D" id="3.30.559.10">
    <property type="entry name" value="Chloramphenicol acetyltransferase-like domain"/>
    <property type="match status" value="1"/>
</dbReference>
<dbReference type="Pfam" id="PF00550">
    <property type="entry name" value="PP-binding"/>
    <property type="match status" value="1"/>
</dbReference>
<evidence type="ECO:0000256" key="3">
    <source>
        <dbReference type="ARBA" id="ARBA00022553"/>
    </source>
</evidence>
<dbReference type="Pfam" id="PF00668">
    <property type="entry name" value="Condensation"/>
    <property type="match status" value="1"/>
</dbReference>
<dbReference type="Pfam" id="PF13193">
    <property type="entry name" value="AMP-binding_C"/>
    <property type="match status" value="1"/>
</dbReference>
<dbReference type="CDD" id="cd19544">
    <property type="entry name" value="E-C_NRPS"/>
    <property type="match status" value="1"/>
</dbReference>
<keyword evidence="2" id="KW-0596">Phosphopantetheine</keyword>
<comment type="cofactor">
    <cofactor evidence="1">
        <name>pantetheine 4'-phosphate</name>
        <dbReference type="ChEBI" id="CHEBI:47942"/>
    </cofactor>
</comment>
<feature type="non-terminal residue" evidence="5">
    <location>
        <position position="868"/>
    </location>
</feature>
<dbReference type="InterPro" id="IPR001242">
    <property type="entry name" value="Condensation_dom"/>
</dbReference>